<dbReference type="RefSeq" id="WP_151622322.1">
    <property type="nucleotide sequence ID" value="NZ_CP043028.1"/>
</dbReference>
<name>A0A5P6VMD1_PSEXY</name>
<evidence type="ECO:0000313" key="2">
    <source>
        <dbReference type="Proteomes" id="UP000327030"/>
    </source>
</evidence>
<organism evidence="1 2">
    <name type="scientific">Pseudobutyrivibrio xylanivorans</name>
    <dbReference type="NCBI Taxonomy" id="185007"/>
    <lineage>
        <taxon>Bacteria</taxon>
        <taxon>Bacillati</taxon>
        <taxon>Bacillota</taxon>
        <taxon>Clostridia</taxon>
        <taxon>Lachnospirales</taxon>
        <taxon>Lachnospiraceae</taxon>
        <taxon>Pseudobutyrivibrio</taxon>
    </lineage>
</organism>
<dbReference type="OrthoDB" id="9802601at2"/>
<accession>A0A5P6VMD1</accession>
<dbReference type="KEGG" id="pxv:FXF36_02560"/>
<gene>
    <name evidence="1" type="ORF">FXF36_02560</name>
</gene>
<dbReference type="AlphaFoldDB" id="A0A5P6VMD1"/>
<dbReference type="EMBL" id="CP043028">
    <property type="protein sequence ID" value="QFJ53826.1"/>
    <property type="molecule type" value="Genomic_DNA"/>
</dbReference>
<sequence length="247" mass="27909">MINKIVETYKALVGTGQYYYEEEIFTKLEDAFIVNMKDTTGFSLIHGLRSIVNYNNTISGTSGKCELGDIEIRMKDDANYPDTFRRVFLQFKVKDKKGNKFNIPISQDDLYSCTGFDSDCVYNGTKSLNKANAMFTVINKDELIFGNCESFKKIIGCKSSKYRTRLLQPTGISILLSSSPYTYDYCSYTNSLEKFLENMRDMKVGEELKRSRTLGPIDVTGTGSIEDNTYLGPARVLVAIDVSKLNN</sequence>
<evidence type="ECO:0000313" key="1">
    <source>
        <dbReference type="EMBL" id="QFJ53826.1"/>
    </source>
</evidence>
<proteinExistence type="predicted"/>
<protein>
    <submittedName>
        <fullName evidence="1">Uncharacterized protein</fullName>
    </submittedName>
</protein>
<reference evidence="2" key="1">
    <citation type="submission" date="2019-08" db="EMBL/GenBank/DDBJ databases">
        <title>Complete Genome Sequence of the Polysaccharide-Degrading Rumen Bacterium Pseudobutyrivibrio xylanivorans MA3014.</title>
        <authorList>
            <person name="Palevich N."/>
            <person name="Maclean P.H."/>
            <person name="Kelly W.J."/>
            <person name="Leahy S.C."/>
            <person name="Rakonjac J."/>
            <person name="Attwood G.T."/>
        </authorList>
    </citation>
    <scope>NUCLEOTIDE SEQUENCE [LARGE SCALE GENOMIC DNA]</scope>
    <source>
        <strain evidence="2">MA3014</strain>
    </source>
</reference>
<dbReference type="Proteomes" id="UP000327030">
    <property type="component" value="Chromosome 1"/>
</dbReference>